<dbReference type="CDD" id="cd01646">
    <property type="entry name" value="RT_Bac_retron_I"/>
    <property type="match status" value="1"/>
</dbReference>
<dbReference type="PANTHER" id="PTHR34047:SF8">
    <property type="entry name" value="PROTEIN YKFC"/>
    <property type="match status" value="1"/>
</dbReference>
<accession>A0AAU7CPQ3</accession>
<proteinExistence type="inferred from homology"/>
<feature type="domain" description="Reverse transcriptase" evidence="2">
    <location>
        <begin position="159"/>
        <end position="301"/>
    </location>
</feature>
<keyword evidence="3" id="KW-0695">RNA-directed DNA polymerase</keyword>
<dbReference type="RefSeq" id="WP_406699437.1">
    <property type="nucleotide sequence ID" value="NZ_CP155447.1"/>
</dbReference>
<keyword evidence="3" id="KW-0808">Transferase</keyword>
<evidence type="ECO:0000259" key="2">
    <source>
        <dbReference type="Pfam" id="PF00078"/>
    </source>
</evidence>
<dbReference type="EMBL" id="CP155447">
    <property type="protein sequence ID" value="XBH06586.1"/>
    <property type="molecule type" value="Genomic_DNA"/>
</dbReference>
<protein>
    <submittedName>
        <fullName evidence="3">RNA-directed DNA polymerase</fullName>
    </submittedName>
</protein>
<reference evidence="3" key="1">
    <citation type="submission" date="2024-05" db="EMBL/GenBank/DDBJ databases">
        <title>Planctomycetes of the genus Singulisphaera possess chitinolytic capabilities.</title>
        <authorList>
            <person name="Ivanova A."/>
        </authorList>
    </citation>
    <scope>NUCLEOTIDE SEQUENCE</scope>
    <source>
        <strain evidence="3">Ch08T</strain>
    </source>
</reference>
<dbReference type="PANTHER" id="PTHR34047">
    <property type="entry name" value="NUCLEAR INTRON MATURASE 1, MITOCHONDRIAL-RELATED"/>
    <property type="match status" value="1"/>
</dbReference>
<dbReference type="AlphaFoldDB" id="A0AAU7CPQ3"/>
<organism evidence="3">
    <name type="scientific">Singulisphaera sp. Ch08</name>
    <dbReference type="NCBI Taxonomy" id="3120278"/>
    <lineage>
        <taxon>Bacteria</taxon>
        <taxon>Pseudomonadati</taxon>
        <taxon>Planctomycetota</taxon>
        <taxon>Planctomycetia</taxon>
        <taxon>Isosphaerales</taxon>
        <taxon>Isosphaeraceae</taxon>
        <taxon>Singulisphaera</taxon>
    </lineage>
</organism>
<evidence type="ECO:0000313" key="3">
    <source>
        <dbReference type="EMBL" id="XBH06586.1"/>
    </source>
</evidence>
<dbReference type="InterPro" id="IPR000477">
    <property type="entry name" value="RT_dom"/>
</dbReference>
<dbReference type="GO" id="GO:0003964">
    <property type="term" value="F:RNA-directed DNA polymerase activity"/>
    <property type="evidence" value="ECO:0007669"/>
    <property type="project" value="UniProtKB-KW"/>
</dbReference>
<gene>
    <name evidence="3" type="ORF">V5E97_11255</name>
</gene>
<dbReference type="InterPro" id="IPR051083">
    <property type="entry name" value="GrpII_Intron_Splice-Mob/Def"/>
</dbReference>
<evidence type="ECO:0000256" key="1">
    <source>
        <dbReference type="ARBA" id="ARBA00034120"/>
    </source>
</evidence>
<sequence>MAEAPPVVGSVPTAQDFENLFSLGKLRTTCNSIRKEIRLLRARDAVDWLDWFLTLDASLEQLREQILEGDYTPTPPSRYELGKSKGAFRIITSFNICDALVYRHISDAALEAALPRKVQGAFFSRRHSATPIGKTFSVSDDDAYLNFFQVWLRYNEYRTHTLLQQPYECLVVTDITNFFESIQHDLLIEYLAPLGLPRKAMGLLGRLLEAFKPLAGHSPNPRVGLPVDELDCSRQLAHVFLFEHDRRIADQFGEDNYVRWMDDQNIGVRTETEGRHVVNAMTRSLSSQRLTLNSGKTKFLAIDRMVVHFQLDANRKISEWDEKHKKVTAKNVEAARSEFAELWAQVSDGPHVNDGNWDKILKRMYGLAVKVDSDLLEDRALVDLVHNPELDEKIFAYFAKRNRFTQLFSLFSSYGEAGESLFEATEVAFFESSLLLDPDGRYTKLYREHALRFAEAGVKSGQSGR</sequence>
<name>A0AAU7CPQ3_9BACT</name>
<keyword evidence="3" id="KW-0548">Nucleotidyltransferase</keyword>
<dbReference type="Pfam" id="PF00078">
    <property type="entry name" value="RVT_1"/>
    <property type="match status" value="1"/>
</dbReference>
<comment type="similarity">
    <text evidence="1">Belongs to the bacterial reverse transcriptase family.</text>
</comment>